<keyword evidence="5 9" id="KW-0812">Transmembrane</keyword>
<feature type="transmembrane region" description="Helical" evidence="9">
    <location>
        <begin position="174"/>
        <end position="201"/>
    </location>
</feature>
<keyword evidence="7 9" id="KW-0472">Membrane</keyword>
<dbReference type="PANTHER" id="PTHR43271:SF1">
    <property type="entry name" value="INNER MEMBRANE TRANSPORT PROTEIN YNFM"/>
    <property type="match status" value="1"/>
</dbReference>
<dbReference type="InterPro" id="IPR005829">
    <property type="entry name" value="Sugar_transporter_CS"/>
</dbReference>
<feature type="transmembrane region" description="Helical" evidence="9">
    <location>
        <begin position="115"/>
        <end position="136"/>
    </location>
</feature>
<evidence type="ECO:0000256" key="3">
    <source>
        <dbReference type="ARBA" id="ARBA00022448"/>
    </source>
</evidence>
<feature type="transmembrane region" description="Helical" evidence="9">
    <location>
        <begin position="313"/>
        <end position="338"/>
    </location>
</feature>
<feature type="transmembrane region" description="Helical" evidence="9">
    <location>
        <begin position="376"/>
        <end position="395"/>
    </location>
</feature>
<feature type="transmembrane region" description="Helical" evidence="9">
    <location>
        <begin position="286"/>
        <end position="307"/>
    </location>
</feature>
<feature type="transmembrane region" description="Helical" evidence="9">
    <location>
        <begin position="143"/>
        <end position="162"/>
    </location>
</feature>
<comment type="subcellular location">
    <subcellularLocation>
        <location evidence="1">Cell membrane</location>
        <topology evidence="1">Multi-pass membrane protein</topology>
    </subcellularLocation>
</comment>
<sequence>MSVRTSAPESGPAVPATAVPVRRVTLAVTAAGLCSFALLYAPQPLLPQLAEQYALDPGRASLAISVATGALAVAVLPLAALSEIVGRKPVIVASVLVSAVLGLLLPLAPTFDALLVMRVLQGVAIAGFPGVAAAYLAERLGAAGVAGAVGAMVAGNTLGGLSGRLSVGFTTDALGWHGALAVVGGIGLVCALITATTLPGLARPATRPRLADVGRGLLAAASDRVLLAQYVVALVAMGSFVALYNVAGFRLTGDLGLHPATASLVFLAYAGGAVASSRAGRLVARFGRVATACAGLILTIAGAALTLPDSVPLVAAGFVVLTLGFFTAHSVASGWAAAEAPAAGRGQAGGLYNACYYLGSSVGGAAGAVLYGHAGWGGLVAAVAGALTIGILAILSARRFGTARGEDSGLPSAGPATAPHGHAGAWLR</sequence>
<feature type="region of interest" description="Disordered" evidence="8">
    <location>
        <begin position="406"/>
        <end position="428"/>
    </location>
</feature>
<feature type="domain" description="Major facilitator superfamily (MFS) profile" evidence="10">
    <location>
        <begin position="20"/>
        <end position="402"/>
    </location>
</feature>
<evidence type="ECO:0000313" key="12">
    <source>
        <dbReference type="Proteomes" id="UP001500467"/>
    </source>
</evidence>
<keyword evidence="6 9" id="KW-1133">Transmembrane helix</keyword>
<accession>A0ABN1V567</accession>
<evidence type="ECO:0000256" key="4">
    <source>
        <dbReference type="ARBA" id="ARBA00022475"/>
    </source>
</evidence>
<feature type="transmembrane region" description="Helical" evidence="9">
    <location>
        <begin position="225"/>
        <end position="244"/>
    </location>
</feature>
<evidence type="ECO:0000256" key="1">
    <source>
        <dbReference type="ARBA" id="ARBA00004651"/>
    </source>
</evidence>
<dbReference type="InterPro" id="IPR020846">
    <property type="entry name" value="MFS_dom"/>
</dbReference>
<evidence type="ECO:0000256" key="6">
    <source>
        <dbReference type="ARBA" id="ARBA00022989"/>
    </source>
</evidence>
<keyword evidence="4" id="KW-1003">Cell membrane</keyword>
<dbReference type="InterPro" id="IPR036259">
    <property type="entry name" value="MFS_trans_sf"/>
</dbReference>
<evidence type="ECO:0000259" key="10">
    <source>
        <dbReference type="PROSITE" id="PS50850"/>
    </source>
</evidence>
<feature type="transmembrane region" description="Helical" evidence="9">
    <location>
        <begin position="256"/>
        <end position="274"/>
    </location>
</feature>
<protein>
    <submittedName>
        <fullName evidence="11">MFS transporter</fullName>
    </submittedName>
</protein>
<organism evidence="11 12">
    <name type="scientific">Prauserella alba</name>
    <dbReference type="NCBI Taxonomy" id="176898"/>
    <lineage>
        <taxon>Bacteria</taxon>
        <taxon>Bacillati</taxon>
        <taxon>Actinomycetota</taxon>
        <taxon>Actinomycetes</taxon>
        <taxon>Pseudonocardiales</taxon>
        <taxon>Pseudonocardiaceae</taxon>
        <taxon>Prauserella</taxon>
    </lineage>
</organism>
<dbReference type="EMBL" id="BAAALM010000003">
    <property type="protein sequence ID" value="GAA1194533.1"/>
    <property type="molecule type" value="Genomic_DNA"/>
</dbReference>
<dbReference type="PANTHER" id="PTHR43271">
    <property type="entry name" value="BLL2771 PROTEIN"/>
    <property type="match status" value="1"/>
</dbReference>
<comment type="caution">
    <text evidence="11">The sequence shown here is derived from an EMBL/GenBank/DDBJ whole genome shotgun (WGS) entry which is preliminary data.</text>
</comment>
<feature type="compositionally biased region" description="Low complexity" evidence="8">
    <location>
        <begin position="413"/>
        <end position="428"/>
    </location>
</feature>
<dbReference type="Pfam" id="PF07690">
    <property type="entry name" value="MFS_1"/>
    <property type="match status" value="1"/>
</dbReference>
<dbReference type="PROSITE" id="PS00216">
    <property type="entry name" value="SUGAR_TRANSPORT_1"/>
    <property type="match status" value="1"/>
</dbReference>
<comment type="similarity">
    <text evidence="2">Belongs to the major facilitator superfamily.</text>
</comment>
<dbReference type="PROSITE" id="PS50850">
    <property type="entry name" value="MFS"/>
    <property type="match status" value="1"/>
</dbReference>
<evidence type="ECO:0000256" key="2">
    <source>
        <dbReference type="ARBA" id="ARBA00008335"/>
    </source>
</evidence>
<evidence type="ECO:0000256" key="7">
    <source>
        <dbReference type="ARBA" id="ARBA00023136"/>
    </source>
</evidence>
<feature type="transmembrane region" description="Helical" evidence="9">
    <location>
        <begin position="60"/>
        <end position="81"/>
    </location>
</feature>
<name>A0ABN1V567_9PSEU</name>
<evidence type="ECO:0000256" key="5">
    <source>
        <dbReference type="ARBA" id="ARBA00022692"/>
    </source>
</evidence>
<evidence type="ECO:0000256" key="9">
    <source>
        <dbReference type="SAM" id="Phobius"/>
    </source>
</evidence>
<feature type="transmembrane region" description="Helical" evidence="9">
    <location>
        <begin position="350"/>
        <end position="370"/>
    </location>
</feature>
<dbReference type="Gene3D" id="1.20.1250.20">
    <property type="entry name" value="MFS general substrate transporter like domains"/>
    <property type="match status" value="1"/>
</dbReference>
<keyword evidence="3" id="KW-0813">Transport</keyword>
<dbReference type="InterPro" id="IPR011701">
    <property type="entry name" value="MFS"/>
</dbReference>
<feature type="transmembrane region" description="Helical" evidence="9">
    <location>
        <begin position="90"/>
        <end position="109"/>
    </location>
</feature>
<reference evidence="11 12" key="1">
    <citation type="journal article" date="2019" name="Int. J. Syst. Evol. Microbiol.">
        <title>The Global Catalogue of Microorganisms (GCM) 10K type strain sequencing project: providing services to taxonomists for standard genome sequencing and annotation.</title>
        <authorList>
            <consortium name="The Broad Institute Genomics Platform"/>
            <consortium name="The Broad Institute Genome Sequencing Center for Infectious Disease"/>
            <person name="Wu L."/>
            <person name="Ma J."/>
        </authorList>
    </citation>
    <scope>NUCLEOTIDE SEQUENCE [LARGE SCALE GENOMIC DNA]</scope>
    <source>
        <strain evidence="11 12">JCM 13022</strain>
    </source>
</reference>
<proteinExistence type="inferred from homology"/>
<evidence type="ECO:0000256" key="8">
    <source>
        <dbReference type="SAM" id="MobiDB-lite"/>
    </source>
</evidence>
<feature type="transmembrane region" description="Helical" evidence="9">
    <location>
        <begin position="21"/>
        <end position="40"/>
    </location>
</feature>
<dbReference type="Proteomes" id="UP001500467">
    <property type="component" value="Unassembled WGS sequence"/>
</dbReference>
<dbReference type="SUPFAM" id="SSF103473">
    <property type="entry name" value="MFS general substrate transporter"/>
    <property type="match status" value="1"/>
</dbReference>
<evidence type="ECO:0000313" key="11">
    <source>
        <dbReference type="EMBL" id="GAA1194533.1"/>
    </source>
</evidence>
<dbReference type="CDD" id="cd17324">
    <property type="entry name" value="MFS_NepI_like"/>
    <property type="match status" value="1"/>
</dbReference>
<keyword evidence="12" id="KW-1185">Reference proteome</keyword>
<gene>
    <name evidence="11" type="ORF">GCM10009675_06700</name>
</gene>